<comment type="subcellular location">
    <subcellularLocation>
        <location evidence="1">Secreted</location>
    </subcellularLocation>
</comment>
<dbReference type="Pfam" id="PF00093">
    <property type="entry name" value="VWC"/>
    <property type="match status" value="2"/>
</dbReference>
<evidence type="ECO:0000259" key="9">
    <source>
        <dbReference type="PROSITE" id="PS50184"/>
    </source>
</evidence>
<feature type="domain" description="VWFC" evidence="9">
    <location>
        <begin position="788"/>
        <end position="846"/>
    </location>
</feature>
<keyword evidence="5" id="KW-1015">Disulfide bond</keyword>
<dbReference type="EMBL" id="JH882442">
    <property type="protein sequence ID" value="ELR49398.1"/>
    <property type="molecule type" value="Genomic_DNA"/>
</dbReference>
<name>L8HZQ1_9CETA</name>
<feature type="domain" description="VWFC" evidence="9">
    <location>
        <begin position="369"/>
        <end position="433"/>
    </location>
</feature>
<feature type="domain" description="VWFC" evidence="9">
    <location>
        <begin position="846"/>
        <end position="914"/>
    </location>
</feature>
<dbReference type="SUPFAM" id="SSF57603">
    <property type="entry name" value="FnI-like domain"/>
    <property type="match status" value="13"/>
</dbReference>
<dbReference type="PANTHER" id="PTHR46698">
    <property type="entry name" value="CROSSVEINLESS 2"/>
    <property type="match status" value="1"/>
</dbReference>
<dbReference type="SMART" id="SM00832">
    <property type="entry name" value="C8"/>
    <property type="match status" value="1"/>
</dbReference>
<dbReference type="InterPro" id="IPR001846">
    <property type="entry name" value="VWF_type-D"/>
</dbReference>
<dbReference type="InterPro" id="IPR052424">
    <property type="entry name" value="Kielin_Chordin-BMP_Reg"/>
</dbReference>
<feature type="domain" description="VWFC" evidence="9">
    <location>
        <begin position="263"/>
        <end position="322"/>
    </location>
</feature>
<evidence type="ECO:0000259" key="10">
    <source>
        <dbReference type="PROSITE" id="PS51233"/>
    </source>
</evidence>
<organism evidence="11 12">
    <name type="scientific">Bos mutus</name>
    <name type="common">wild yak</name>
    <dbReference type="NCBI Taxonomy" id="72004"/>
    <lineage>
        <taxon>Eukaryota</taxon>
        <taxon>Metazoa</taxon>
        <taxon>Chordata</taxon>
        <taxon>Craniata</taxon>
        <taxon>Vertebrata</taxon>
        <taxon>Euteleostomi</taxon>
        <taxon>Mammalia</taxon>
        <taxon>Eutheria</taxon>
        <taxon>Laurasiatheria</taxon>
        <taxon>Artiodactyla</taxon>
        <taxon>Ruminantia</taxon>
        <taxon>Pecora</taxon>
        <taxon>Bovidae</taxon>
        <taxon>Bovinae</taxon>
        <taxon>Bos</taxon>
    </lineage>
</organism>
<evidence type="ECO:0000256" key="8">
    <source>
        <dbReference type="SAM" id="SignalP"/>
    </source>
</evidence>
<dbReference type="PROSITE" id="PS01208">
    <property type="entry name" value="VWFC_1"/>
    <property type="match status" value="5"/>
</dbReference>
<dbReference type="Gene3D" id="6.20.200.20">
    <property type="match status" value="7"/>
</dbReference>
<accession>L8HZQ1</accession>
<dbReference type="InterPro" id="IPR001007">
    <property type="entry name" value="VWF_dom"/>
</dbReference>
<evidence type="ECO:0000313" key="11">
    <source>
        <dbReference type="EMBL" id="ELR49398.1"/>
    </source>
</evidence>
<feature type="domain" description="VWFD" evidence="10">
    <location>
        <begin position="1085"/>
        <end position="1261"/>
    </location>
</feature>
<dbReference type="SMART" id="SM00214">
    <property type="entry name" value="VWC"/>
    <property type="match status" value="13"/>
</dbReference>
<keyword evidence="4" id="KW-0677">Repeat</keyword>
<evidence type="ECO:0000256" key="5">
    <source>
        <dbReference type="ARBA" id="ARBA00023157"/>
    </source>
</evidence>
<gene>
    <name evidence="11" type="ORF">M91_00882</name>
</gene>
<evidence type="ECO:0000256" key="2">
    <source>
        <dbReference type="ARBA" id="ARBA00022525"/>
    </source>
</evidence>
<dbReference type="InterPro" id="IPR014853">
    <property type="entry name" value="VWF/SSPO/ZAN-like_Cys-rich_dom"/>
</dbReference>
<dbReference type="Gene3D" id="2.10.70.10">
    <property type="entry name" value="Complement Module, domain 1"/>
    <property type="match status" value="5"/>
</dbReference>
<evidence type="ECO:0000256" key="4">
    <source>
        <dbReference type="ARBA" id="ARBA00022737"/>
    </source>
</evidence>
<proteinExistence type="predicted"/>
<evidence type="ECO:0000256" key="1">
    <source>
        <dbReference type="ARBA" id="ARBA00004613"/>
    </source>
</evidence>
<dbReference type="Pfam" id="PF23334">
    <property type="entry name" value="VWC2L_2nd"/>
    <property type="match status" value="2"/>
</dbReference>
<keyword evidence="6" id="KW-0175">Coiled coil</keyword>
<keyword evidence="2" id="KW-0964">Secreted</keyword>
<dbReference type="SUPFAM" id="SSF57567">
    <property type="entry name" value="Serine protease inhibitors"/>
    <property type="match status" value="1"/>
</dbReference>
<dbReference type="Proteomes" id="UP000011080">
    <property type="component" value="Unassembled WGS sequence"/>
</dbReference>
<reference evidence="11 12" key="1">
    <citation type="journal article" date="2012" name="Nat. Genet.">
        <title>The yak genome and adaptation to life at high altitude.</title>
        <authorList>
            <person name="Qiu Q."/>
            <person name="Zhang G."/>
            <person name="Ma T."/>
            <person name="Qian W."/>
            <person name="Wang J."/>
            <person name="Ye Z."/>
            <person name="Cao C."/>
            <person name="Hu Q."/>
            <person name="Kim J."/>
            <person name="Larkin D.M."/>
            <person name="Auvil L."/>
            <person name="Capitanu B."/>
            <person name="Ma J."/>
            <person name="Lewin H.A."/>
            <person name="Qian X."/>
            <person name="Lang Y."/>
            <person name="Zhou R."/>
            <person name="Wang L."/>
            <person name="Wang K."/>
            <person name="Xia J."/>
            <person name="Liao S."/>
            <person name="Pan S."/>
            <person name="Lu X."/>
            <person name="Hou H."/>
            <person name="Wang Y."/>
            <person name="Zang X."/>
            <person name="Yin Y."/>
            <person name="Ma H."/>
            <person name="Zhang J."/>
            <person name="Wang Z."/>
            <person name="Zhang Y."/>
            <person name="Zhang D."/>
            <person name="Yonezawa T."/>
            <person name="Hasegawa M."/>
            <person name="Zhong Y."/>
            <person name="Liu W."/>
            <person name="Zhang Y."/>
            <person name="Huang Z."/>
            <person name="Zhang S."/>
            <person name="Long R."/>
            <person name="Yang H."/>
            <person name="Wang J."/>
            <person name="Lenstra J.A."/>
            <person name="Cooper D.N."/>
            <person name="Wu Y."/>
            <person name="Wang J."/>
            <person name="Shi P."/>
            <person name="Wang J."/>
            <person name="Liu J."/>
        </authorList>
    </citation>
    <scope>NUCLEOTIDE SEQUENCE [LARGE SCALE GENOMIC DNA]</scope>
    <source>
        <strain evidence="12">yakQH1</strain>
    </source>
</reference>
<evidence type="ECO:0000256" key="3">
    <source>
        <dbReference type="ARBA" id="ARBA00022729"/>
    </source>
</evidence>
<feature type="chain" id="PRO_5003991265" evidence="8">
    <location>
        <begin position="22"/>
        <end position="1440"/>
    </location>
</feature>
<sequence>MARAVAVLLSLILQLASRTLAPGTSRGGAISREPLGLADIQDYQSEGPAHSSAPAGVPEEWWRPLEEQLERLEAEVTELREQNKDLQGRVTQLESCECHPASPQCWGLGRAWPEGARWEPDACTACVCQDGAANCVPKPGLARCHGCSHNGQAYGNGETFTPDACTICRCLAALEATGMGKRGNWSAVLSAPASLSFWQSSPGCEYEGQLYEEGANFRSSSNPCLQCSCLRSLVRCVPTKCPPIPCPKPVLRPGHCCPTCQAQGCTENGSHWEHGQEWTTPGDPCRICQCLEGHIRCRQRECASLCPYPARPLPGTCCPVCDGCFLNGRDYRSGEPVGSGDPCSRCRCVVSVAARHPGRTPGECCPVCDSCEYQGHKYQNQETFQLQESGRCAHCSCQAGEVSCEERECPGMPCTLPDSGPELCSGACCPSCENCTYHGQVYANGQNFTDADPCHTCHCETASWRNRCFWTVNASRTPEIPARNDSAGKAMPTANPGSAPGPPVPTRCLVSVARTTAMGGTVQCLARRCPPLPCPEPVLLPRECCPQCPAAPSGCPRPGGLVPAHHQEHFSPPDDPCRRCLCLDGSVSCWRLPCPPVPCTHPHQGPCCPSCDGCLYQGKEFTSGERFPSPTARCHICLCWEGSISCEPRACAPAQCPFPAQGDCCPACDGCEYLGESYLSGQEFPDPREPCNLCTCLGGFVTCGRRPCEPLGCSHPLTRAGHCCPTCQGCLYHGVTAAPGETLPDPLDPACSLCTCQAGQVSCVRQRCPPLSCPLQVTEPGSCCPRCRGCLFHGEEHPEGSSWKPPDSPCSSCMCHEGVITCARIQCVTSCAQPHQGPSDCCPRCSDCEHEGRKYEPGESFQPGADPCEVCVCELQPEGTPSLRCHRRQCPHLAGCPTSQLLTPGPQQCCPTCAEALSHCTEHLLGSELTPPDPCYSCQCQGRQVASGERWDVDACTNCSCMAGTVRCQSQRCPPLSCGPVSARVWGGGMGEHVARPTWSTGEVGDRARPGRAVSDMATRWRPDLRQQELGSQGASPEMLGPPGRLSAGPGRERGVSDRVRGGGQDEAPALSPGSCCPRCLPRPASCMAFGDPHYRTFDGRLLHFQGSCSYVLAKDCRGGDFSVHVTNDDRGRSGVSWTQEVAVLLGDVAVRLLQDRAVTVDGRPVALPFLQEPLFYVELRGRTVVLHSQPGLQVLWDGRSQVEVRVPGSYRGHMCGLCGNFNGFAQDDLRDPEELLRSTEAAFGNSWQVPEGPGPGRPCSKGREVDPCRAAGYRARREANARCAVLKSAPFSRCHAVVPPDPFFAACVYDLCACGPGSSSDACLCDALEAYASHCRQAGVTPAWRGPTRCAVGCPLDRGFVFDECGPPCPRTCFNKHVPRGELAAHCVRPCIPGCQCPAGLVEHEAHCISPEACPSVLLTGDQLPSTLRNPSQELQGPT</sequence>
<dbReference type="InterPro" id="IPR036084">
    <property type="entry name" value="Ser_inhib-like_sf"/>
</dbReference>
<feature type="domain" description="VWFC" evidence="9">
    <location>
        <begin position="202"/>
        <end position="261"/>
    </location>
</feature>
<feature type="domain" description="VWFC" evidence="9">
    <location>
        <begin position="612"/>
        <end position="669"/>
    </location>
</feature>
<dbReference type="GO" id="GO:0005576">
    <property type="term" value="C:extracellular region"/>
    <property type="evidence" value="ECO:0007669"/>
    <property type="project" value="UniProtKB-SubCell"/>
</dbReference>
<dbReference type="CDD" id="cd19941">
    <property type="entry name" value="TIL"/>
    <property type="match status" value="1"/>
</dbReference>
<dbReference type="GO" id="GO:0030513">
    <property type="term" value="P:positive regulation of BMP signaling pathway"/>
    <property type="evidence" value="ECO:0007669"/>
    <property type="project" value="TreeGrafter"/>
</dbReference>
<feature type="region of interest" description="Disordered" evidence="7">
    <location>
        <begin position="1024"/>
        <end position="1072"/>
    </location>
</feature>
<evidence type="ECO:0000313" key="12">
    <source>
        <dbReference type="Proteomes" id="UP000011080"/>
    </source>
</evidence>
<evidence type="ECO:0000256" key="7">
    <source>
        <dbReference type="SAM" id="MobiDB-lite"/>
    </source>
</evidence>
<feature type="coiled-coil region" evidence="6">
    <location>
        <begin position="62"/>
        <end position="96"/>
    </location>
</feature>
<protein>
    <submittedName>
        <fullName evidence="11">Kielin/chordin-like protein</fullName>
    </submittedName>
</protein>
<dbReference type="Pfam" id="PF00094">
    <property type="entry name" value="VWD"/>
    <property type="match status" value="1"/>
</dbReference>
<feature type="domain" description="VWFC" evidence="9">
    <location>
        <begin position="728"/>
        <end position="788"/>
    </location>
</feature>
<evidence type="ECO:0000256" key="6">
    <source>
        <dbReference type="SAM" id="Coils"/>
    </source>
</evidence>
<feature type="domain" description="VWFC" evidence="9">
    <location>
        <begin position="669"/>
        <end position="728"/>
    </location>
</feature>
<keyword evidence="3 8" id="KW-0732">Signal</keyword>
<feature type="signal peptide" evidence="8">
    <location>
        <begin position="1"/>
        <end position="21"/>
    </location>
</feature>
<feature type="compositionally biased region" description="Basic and acidic residues" evidence="7">
    <location>
        <begin position="1051"/>
        <end position="1061"/>
    </location>
</feature>
<dbReference type="STRING" id="72004.ENSBMUP00000031190"/>
<dbReference type="PROSITE" id="PS51233">
    <property type="entry name" value="VWFD"/>
    <property type="match status" value="1"/>
</dbReference>
<dbReference type="SMART" id="SM00216">
    <property type="entry name" value="VWD"/>
    <property type="match status" value="1"/>
</dbReference>
<dbReference type="PANTHER" id="PTHR46698:SF2">
    <property type="entry name" value="KIELIN_CHORDIN-LIKE PROTEIN"/>
    <property type="match status" value="1"/>
</dbReference>
<dbReference type="PROSITE" id="PS50184">
    <property type="entry name" value="VWFC_2"/>
    <property type="match status" value="8"/>
</dbReference>
<feature type="region of interest" description="Disordered" evidence="7">
    <location>
        <begin position="480"/>
        <end position="502"/>
    </location>
</feature>